<dbReference type="Gene3D" id="1.10.1540.10">
    <property type="entry name" value="BEACH domain"/>
    <property type="match status" value="1"/>
</dbReference>
<dbReference type="OrthoDB" id="26681at2759"/>
<dbReference type="Proteomes" id="UP000179807">
    <property type="component" value="Unassembled WGS sequence"/>
</dbReference>
<dbReference type="InterPro" id="IPR023362">
    <property type="entry name" value="PH-BEACH_dom"/>
</dbReference>
<dbReference type="SMART" id="SM01026">
    <property type="entry name" value="Beach"/>
    <property type="match status" value="1"/>
</dbReference>
<dbReference type="PROSITE" id="PS50197">
    <property type="entry name" value="BEACH"/>
    <property type="match status" value="1"/>
</dbReference>
<dbReference type="GeneID" id="94837935"/>
<evidence type="ECO:0000259" key="1">
    <source>
        <dbReference type="PROSITE" id="PS50197"/>
    </source>
</evidence>
<proteinExistence type="predicted"/>
<dbReference type="RefSeq" id="XP_068361178.1">
    <property type="nucleotide sequence ID" value="XM_068503231.1"/>
</dbReference>
<dbReference type="Gene3D" id="2.30.29.30">
    <property type="entry name" value="Pleckstrin-homology domain (PH domain)/Phosphotyrosine-binding domain (PTB)"/>
    <property type="match status" value="1"/>
</dbReference>
<dbReference type="VEuPathDB" id="TrichDB:TRFO_23575"/>
<keyword evidence="4" id="KW-1185">Reference proteome</keyword>
<comment type="caution">
    <text evidence="3">The sequence shown here is derived from an EMBL/GenBank/DDBJ whole genome shotgun (WGS) entry which is preliminary data.</text>
</comment>
<dbReference type="PANTHER" id="PTHR13743:SF161">
    <property type="entry name" value="BEIGE_BEACH DOMAIN CONTAINING PROTEIN"/>
    <property type="match status" value="1"/>
</dbReference>
<dbReference type="SUPFAM" id="SSF50729">
    <property type="entry name" value="PH domain-like"/>
    <property type="match status" value="1"/>
</dbReference>
<dbReference type="SUPFAM" id="SSF50978">
    <property type="entry name" value="WD40 repeat-like"/>
    <property type="match status" value="1"/>
</dbReference>
<evidence type="ECO:0000313" key="4">
    <source>
        <dbReference type="Proteomes" id="UP000179807"/>
    </source>
</evidence>
<dbReference type="Pfam" id="PF02138">
    <property type="entry name" value="Beach"/>
    <property type="match status" value="1"/>
</dbReference>
<name>A0A1J4KAQ8_9EUKA</name>
<organism evidence="3 4">
    <name type="scientific">Tritrichomonas foetus</name>
    <dbReference type="NCBI Taxonomy" id="1144522"/>
    <lineage>
        <taxon>Eukaryota</taxon>
        <taxon>Metamonada</taxon>
        <taxon>Parabasalia</taxon>
        <taxon>Tritrichomonadida</taxon>
        <taxon>Tritrichomonadidae</taxon>
        <taxon>Tritrichomonas</taxon>
    </lineage>
</organism>
<dbReference type="InterPro" id="IPR036322">
    <property type="entry name" value="WD40_repeat_dom_sf"/>
</dbReference>
<dbReference type="InterPro" id="IPR050865">
    <property type="entry name" value="BEACH_Domain"/>
</dbReference>
<evidence type="ECO:0000313" key="3">
    <source>
        <dbReference type="EMBL" id="OHT08042.1"/>
    </source>
</evidence>
<protein>
    <recommendedName>
        <fullName evidence="5">Beige/BEACH domain containing protein</fullName>
    </recommendedName>
</protein>
<dbReference type="InterPro" id="IPR036372">
    <property type="entry name" value="BEACH_dom_sf"/>
</dbReference>
<dbReference type="EMBL" id="MLAK01000679">
    <property type="protein sequence ID" value="OHT08042.1"/>
    <property type="molecule type" value="Genomic_DNA"/>
</dbReference>
<dbReference type="PROSITE" id="PS51783">
    <property type="entry name" value="PH_BEACH"/>
    <property type="match status" value="1"/>
</dbReference>
<evidence type="ECO:0000259" key="2">
    <source>
        <dbReference type="PROSITE" id="PS51783"/>
    </source>
</evidence>
<accession>A0A1J4KAQ8</accession>
<reference evidence="3" key="1">
    <citation type="submission" date="2016-10" db="EMBL/GenBank/DDBJ databases">
        <authorList>
            <person name="Benchimol M."/>
            <person name="Almeida L.G."/>
            <person name="Vasconcelos A.T."/>
            <person name="Perreira-Neves A."/>
            <person name="Rosa I.A."/>
            <person name="Tasca T."/>
            <person name="Bogo M.R."/>
            <person name="de Souza W."/>
        </authorList>
    </citation>
    <scope>NUCLEOTIDE SEQUENCE [LARGE SCALE GENOMIC DNA]</scope>
    <source>
        <strain evidence="3">K</strain>
    </source>
</reference>
<dbReference type="InterPro" id="IPR011993">
    <property type="entry name" value="PH-like_dom_sf"/>
</dbReference>
<evidence type="ECO:0008006" key="5">
    <source>
        <dbReference type="Google" id="ProtNLM"/>
    </source>
</evidence>
<dbReference type="SUPFAM" id="SSF81837">
    <property type="entry name" value="BEACH domain"/>
    <property type="match status" value="1"/>
</dbReference>
<sequence length="2607" mass="298691">MKIDINVFLFGHTNSNKSLSFTNFTRMNEILRAIGFSTEPTNPEQQDLLMILKFKFSHPSIPVVGARTFVSPVEQTIINYQKRYTSAELARFTTLFNENTPIESIFEELGFPIKPNIEILNEIRSTIQNNQLSDVLVFGALHQGLAWMAESIHDINFAVTLLTVYQKFIESQYSKQTDCIFRLLLKVFLDDSNLEINDSFCAAVLSYLIENYSIKENFTEIFCSFFSKILNSGLPRSINHILRVTRQFINEHRPFVPIGPGSSIFPILATLIQTLDPNAIELICVAATTNDTFIEDIRSLLDLLAKSLIEKILSTEPFNSTFEVDASPDIEFPLEFPILEDNYRFITDIDDLKYNSAELAPLLDTISSPSIDLFSYLPTNSKNVVSLIVNMFASINHRYLESFLGILSDTVINNIGDPYYIDLYSVMLFFYEKLNERFSLLIFLESLLSPVIFHSKYSIFGEDQIPPQINDFRIFTFSVISMQMQTLQCQLLNYAAKRSPLLFAEQISRVVLTISNFKLELFCSESIHRSIMCSSLSLQQLFKENPKNSIRLARIAIFQFIFELIESSTSFLLSSSSPIFSKGYFYFLFEPSLTNLLLTEIRNGFVGCTITFTLPIFLQVIPILCHIIDFCADNIENEPYKNLAEQIIKCITDSLTHNPQIIHSLMPVFEAILNYVSKAPQSSLLQECFQFLSILSQVSTAFIFSSEMFQLLSEIIRSVEGNEPSLTTQLKFYNLLSGANQSTDDALFLIQAPQFIPLFLVAYSQSVKINKLIDFFSSLCKYSPANCIACNNGDLDFLLLQFLKHNKSFEFNGYKIDFLIDIEKSLDSILQLISLITHVKTNVVICDQLIKLTLPSSPYFKKNVANSILTIISSSIASEITKMHPIFNMVTNKLICQIKGVHDRDINNNFAVSFWVNLDIPQLMSTSESYCLFTLESADKNTSFKVFMNGASVFASYRKDGKGNKATPQNNTISAILSETVPSNEWILFTIDVRKSNGESIVYLYKFTDQIGFASFKGFAFHSNRTKLTFGPALYDKSSSSSENKNTNKIIGQLGPFCFFDPTSDLHNNVPFSFQSDPNFENFPSAFFSSVSIENPNTKENTKDKYEISVAKMTRSESCLNDVLYNVYDLNYMTFHFTQFKPDEFLISLPFLKIILSSLSSSIIAQEKFTSTPILATYIPKVFKGNLNYKLYITLFSSLSTFKYDPLIHEFLELIIFNLELWGQADFQSILRIVKHWETSAYVTFTTTNSNPWKLSRLLAVFDILFFSNNTPKICKEDSIEIQTDFSLQERCLIHSFRIGHTNEEVQQCKESFLDFIEFMAQTSLTSQDVLSIYSHLFASTNKEKTILLLNLVDHLGSIINSLPKIRTDLVKPLQYFFNTDDCDVIAAAVSALYSLSKENVHLLLSTASIQITMNADFSPLFSLLLTQIRQKVNLYSLICVLALALGKEEQEAAVGILRVITDDKEMINKVDRHLCWSIWPVCIGLRGTEPQKQVVAEFLANQILRFKDVIAEFQNILSVTVLLANDWKTAAYEMQSELTFVLAKMIFRSKNSEIVKIQQRFLLTAFSSVFFYHLDFRNRGLYEEFVNSPFYAHQPVISPMKRRYTEPAIRYPKQLHFKPTNPETNETNSNPKIIPHQSSTNVKFDISSLNPPINIEARLSTIERYSTMKRTLTSKNPPFTTFLSFTGFQPPAPVSTPLAFRLRIADNGKWVDDKLCFTLISLIPSLKNPPHTLMLYKEVAEFLKNGRDNRRLNDMNRFHNKIFELQPSSIAFDSSFIFQSLSAAFNSARKMINEGLYGIRDSGELPGVIDIENEISLLEHRQQRCKKAMVNIKKKYVYPRDTQLHLDHINDLRFYKRDNCTCFDFCPFKLRPVLKQKSYKVWELRKTNGNLVDIETQTDEVEEPTKIKDSGQMSTVLPCVIVKSTKTRKATFMLYVDQIQLVDSSNPEKVNIIHFYKIINIFKRRRYQKDTAIEIFLTNGKSFLIDFTPNLNTEIISQLSTHHFSSIKHIQQGSARSLISDNHTTALWRSGQLSNFTYLMVLNTYSGRTFNDIHQYPMIPRITVDLKNISRNLSYPPFYQKLNAETGNNIPVNSKTDVNTKKIDEIENMSDDSETIDDAENFSVIDMEIEQLFHPSPLPPSTVDNFLVRIEPFTSLHLNMQSGKFYNDKLFRSLGDYLQSSELSPEFFFCPEFLLNLNSLQIPDFKLPDNLDAFTFVYSHRKLLESDYVSQNLHKWIDLIWGVKQKGELAKKYHNFMHPFILENVWESEASVLVKADDQVLSMMRIYGLMPQQLFTENHPAKSLRPQNLKTSTIQKNIHAIPIIYACCIADNGFLAIDSNGKIFTGEIRLSINDQIIKQISNSSLNVTTETLMCPIEKGMLFYSPTKETLSLFQYGNIRTFQERFSNVDSICGSRNYFLIVKDRTVISVYDTITFPAKLGEIIILEDVIMHCQISRQFGVIDVLSRNGIIHIHSLSTFQKTAVIDISKDKPRKMIITPRWGFIVVDCGDKLKIYNINGLFIKEQKFDNEICSWYAVSSLKDFDYILFEDNKENIGYFEAFEPSNIKILTQAAWAVCHMDYCRSEDCMYMLTSQGHIIIVSHPFVSE</sequence>
<dbReference type="InterPro" id="IPR000409">
    <property type="entry name" value="BEACH_dom"/>
</dbReference>
<dbReference type="PANTHER" id="PTHR13743">
    <property type="entry name" value="BEIGE/BEACH-RELATED"/>
    <property type="match status" value="1"/>
</dbReference>
<feature type="domain" description="BEACH" evidence="1">
    <location>
        <begin position="2014"/>
        <end position="2303"/>
    </location>
</feature>
<feature type="domain" description="BEACH-type PH" evidence="2">
    <location>
        <begin position="1903"/>
        <end position="2001"/>
    </location>
</feature>
<gene>
    <name evidence="3" type="ORF">TRFO_23575</name>
</gene>